<dbReference type="CDD" id="cd00838">
    <property type="entry name" value="MPP_superfamily"/>
    <property type="match status" value="1"/>
</dbReference>
<dbReference type="GO" id="GO:0016791">
    <property type="term" value="F:phosphatase activity"/>
    <property type="evidence" value="ECO:0007669"/>
    <property type="project" value="TreeGrafter"/>
</dbReference>
<dbReference type="PIRSF" id="PIRSF000883">
    <property type="entry name" value="Pesterase_MJ0912"/>
    <property type="match status" value="1"/>
</dbReference>
<dbReference type="PANTHER" id="PTHR42850">
    <property type="entry name" value="METALLOPHOSPHOESTERASE"/>
    <property type="match status" value="1"/>
</dbReference>
<keyword evidence="4" id="KW-1185">Reference proteome</keyword>
<accession>F2NR25</accession>
<feature type="domain" description="Calcineurin-like phosphoesterase" evidence="2">
    <location>
        <begin position="1"/>
        <end position="177"/>
    </location>
</feature>
<dbReference type="AlphaFoldDB" id="F2NR25"/>
<dbReference type="GO" id="GO:0005737">
    <property type="term" value="C:cytoplasm"/>
    <property type="evidence" value="ECO:0007669"/>
    <property type="project" value="TreeGrafter"/>
</dbReference>
<dbReference type="SUPFAM" id="SSF56300">
    <property type="entry name" value="Metallo-dependent phosphatases"/>
    <property type="match status" value="1"/>
</dbReference>
<dbReference type="Gene3D" id="3.60.21.10">
    <property type="match status" value="1"/>
</dbReference>
<dbReference type="HOGENOM" id="CLU_074761_0_1_0"/>
<dbReference type="Pfam" id="PF12850">
    <property type="entry name" value="Metallophos_2"/>
    <property type="match status" value="1"/>
</dbReference>
<dbReference type="InterPro" id="IPR050126">
    <property type="entry name" value="Ap4A_hydrolase"/>
</dbReference>
<proteinExistence type="inferred from homology"/>
<comment type="similarity">
    <text evidence="1">Belongs to the metallophosphoesterase superfamily. YfcE family.</text>
</comment>
<sequence length="225" mass="24388">MRLLLFSDVHGNLTALEAVLEAARAYGPYDGAYCLGDLALFGPHPEECLDRLTEAGVQALAGNTDEWLAQDLEAPTPTAQAHLAWCRARLSPEALAFLRGLPRALQAADLRMVHATPRTPHDDPERCGPDLPPDEARAVFGEGLVAFGHRHGAFLAISPGLVRVNVSSVSIPPEPRPLARFTVATRHAGHWSFAQHEVPYDPTPALRAARARGLPPFPWWQALVG</sequence>
<dbReference type="eggNOG" id="COG0639">
    <property type="taxonomic scope" value="Bacteria"/>
</dbReference>
<dbReference type="InterPro" id="IPR029052">
    <property type="entry name" value="Metallo-depent_PP-like"/>
</dbReference>
<dbReference type="STRING" id="869210.Marky_1872"/>
<reference evidence="3 4" key="1">
    <citation type="journal article" date="2012" name="Stand. Genomic Sci.">
        <title>Complete genome sequence of the aerobic, heterotroph Marinithermus hydrothermalis type strain (T1(T)) from a deep-sea hydrothermal vent chimney.</title>
        <authorList>
            <person name="Copeland A."/>
            <person name="Gu W."/>
            <person name="Yasawong M."/>
            <person name="Lapidus A."/>
            <person name="Lucas S."/>
            <person name="Deshpande S."/>
            <person name="Pagani I."/>
            <person name="Tapia R."/>
            <person name="Cheng J.F."/>
            <person name="Goodwin L.A."/>
            <person name="Pitluck S."/>
            <person name="Liolios K."/>
            <person name="Ivanova N."/>
            <person name="Mavromatis K."/>
            <person name="Mikhailova N."/>
            <person name="Pati A."/>
            <person name="Chen A."/>
            <person name="Palaniappan K."/>
            <person name="Land M."/>
            <person name="Pan C."/>
            <person name="Brambilla E.M."/>
            <person name="Rohde M."/>
            <person name="Tindall B.J."/>
            <person name="Sikorski J."/>
            <person name="Goker M."/>
            <person name="Detter J.C."/>
            <person name="Bristow J."/>
            <person name="Eisen J.A."/>
            <person name="Markowitz V."/>
            <person name="Hugenholtz P."/>
            <person name="Kyrpides N.C."/>
            <person name="Klenk H.P."/>
            <person name="Woyke T."/>
        </authorList>
    </citation>
    <scope>NUCLEOTIDE SEQUENCE [LARGE SCALE GENOMIC DNA]</scope>
    <source>
        <strain evidence="4">DSM 14884 / JCM 11576 / T1</strain>
    </source>
</reference>
<gene>
    <name evidence="3" type="ordered locus">Marky_1872</name>
</gene>
<dbReference type="InterPro" id="IPR011152">
    <property type="entry name" value="Pesterase_MJ0912"/>
</dbReference>
<dbReference type="OrthoDB" id="9813918at2"/>
<organism evidence="3 4">
    <name type="scientific">Marinithermus hydrothermalis (strain DSM 14884 / JCM 11576 / T1)</name>
    <dbReference type="NCBI Taxonomy" id="869210"/>
    <lineage>
        <taxon>Bacteria</taxon>
        <taxon>Thermotogati</taxon>
        <taxon>Deinococcota</taxon>
        <taxon>Deinococci</taxon>
        <taxon>Thermales</taxon>
        <taxon>Thermaceae</taxon>
        <taxon>Marinithermus</taxon>
    </lineage>
</organism>
<evidence type="ECO:0000313" key="3">
    <source>
        <dbReference type="EMBL" id="AEB12603.1"/>
    </source>
</evidence>
<dbReference type="EMBL" id="CP002630">
    <property type="protein sequence ID" value="AEB12603.1"/>
    <property type="molecule type" value="Genomic_DNA"/>
</dbReference>
<evidence type="ECO:0000313" key="4">
    <source>
        <dbReference type="Proteomes" id="UP000007030"/>
    </source>
</evidence>
<evidence type="ECO:0000259" key="2">
    <source>
        <dbReference type="Pfam" id="PF12850"/>
    </source>
</evidence>
<protein>
    <submittedName>
        <fullName evidence="3">Metallophosphoesterase</fullName>
    </submittedName>
</protein>
<evidence type="ECO:0000256" key="1">
    <source>
        <dbReference type="ARBA" id="ARBA00008950"/>
    </source>
</evidence>
<dbReference type="PANTHER" id="PTHR42850:SF2">
    <property type="entry name" value="BLL5683 PROTEIN"/>
    <property type="match status" value="1"/>
</dbReference>
<dbReference type="RefSeq" id="WP_013704649.1">
    <property type="nucleotide sequence ID" value="NC_015387.1"/>
</dbReference>
<dbReference type="KEGG" id="mhd:Marky_1872"/>
<dbReference type="Proteomes" id="UP000007030">
    <property type="component" value="Chromosome"/>
</dbReference>
<dbReference type="InterPro" id="IPR024654">
    <property type="entry name" value="Calcineurin-like_PHP_lpxH"/>
</dbReference>
<name>F2NR25_MARHT</name>